<feature type="domain" description="Porin" evidence="2">
    <location>
        <begin position="7"/>
        <end position="356"/>
    </location>
</feature>
<evidence type="ECO:0000259" key="2">
    <source>
        <dbReference type="Pfam" id="PF13609"/>
    </source>
</evidence>
<dbReference type="GO" id="GO:0016020">
    <property type="term" value="C:membrane"/>
    <property type="evidence" value="ECO:0007669"/>
    <property type="project" value="InterPro"/>
</dbReference>
<dbReference type="GO" id="GO:0015288">
    <property type="term" value="F:porin activity"/>
    <property type="evidence" value="ECO:0007669"/>
    <property type="project" value="InterPro"/>
</dbReference>
<organism evidence="3 4">
    <name type="scientific">Rhodoferax aquaticus</name>
    <dbReference type="NCBI Taxonomy" id="2527691"/>
    <lineage>
        <taxon>Bacteria</taxon>
        <taxon>Pseudomonadati</taxon>
        <taxon>Pseudomonadota</taxon>
        <taxon>Betaproteobacteria</taxon>
        <taxon>Burkholderiales</taxon>
        <taxon>Comamonadaceae</taxon>
        <taxon>Rhodoferax</taxon>
    </lineage>
</organism>
<keyword evidence="1" id="KW-0732">Signal</keyword>
<dbReference type="Pfam" id="PF13609">
    <property type="entry name" value="Porin_4"/>
    <property type="match status" value="1"/>
</dbReference>
<dbReference type="KEGG" id="rhg:EXZ61_17080"/>
<evidence type="ECO:0000313" key="4">
    <source>
        <dbReference type="Proteomes" id="UP000317365"/>
    </source>
</evidence>
<dbReference type="InterPro" id="IPR023614">
    <property type="entry name" value="Porin_dom_sf"/>
</dbReference>
<dbReference type="Proteomes" id="UP000317365">
    <property type="component" value="Chromosome"/>
</dbReference>
<sequence>MKKSLVALAVLAASGASFAQVTVSGALGMSYQKDRTTPKAVHGLQMTDGHITFTAKEDLGAGYSITAKSEMLLRGRDTALSARDATLNLMTPVGLITMGALDASNSIIGRGWADAPVSLPTGFDGEVIRGGNNVDVIAFNTRLAGIVVGAAYSESGSKDVNDLADAFGAMGALTGGAAGNKIAGGPGGGGGPLQHVSLNASYDNGPISVGMSIGQDSLSISSLQDASAAALFKAGYEGRQSTNISGSYDFGSFKVGAGFSTKTKGWANETVVGLTVPAGAATFGLIYAQKGDDSKSLGDGIRADSAGGTLGAAVASLTTADVKGTAARSGVAVGMDYALSKLTTINVSYGVYDVKDPERVNPVASLRKTASNTNEYRIRLLKAF</sequence>
<gene>
    <name evidence="3" type="ORF">EXZ61_17080</name>
</gene>
<proteinExistence type="predicted"/>
<accession>A0A515ESV0</accession>
<reference evidence="4" key="1">
    <citation type="submission" date="2019-02" db="EMBL/GenBank/DDBJ databases">
        <title>Complete genome sequence of Rhodoferax sp. Gr-4.</title>
        <authorList>
            <person name="Jin L."/>
        </authorList>
    </citation>
    <scope>NUCLEOTIDE SEQUENCE [LARGE SCALE GENOMIC DNA]</scope>
    <source>
        <strain evidence="4">Gr-4</strain>
    </source>
</reference>
<name>A0A515ESV0_9BURK</name>
<evidence type="ECO:0000313" key="3">
    <source>
        <dbReference type="EMBL" id="QDL55746.1"/>
    </source>
</evidence>
<feature type="signal peptide" evidence="1">
    <location>
        <begin position="1"/>
        <end position="19"/>
    </location>
</feature>
<dbReference type="AlphaFoldDB" id="A0A515ESV0"/>
<dbReference type="Gene3D" id="2.40.160.10">
    <property type="entry name" value="Porin"/>
    <property type="match status" value="1"/>
</dbReference>
<dbReference type="InterPro" id="IPR033900">
    <property type="entry name" value="Gram_neg_porin_domain"/>
</dbReference>
<keyword evidence="4" id="KW-1185">Reference proteome</keyword>
<dbReference type="EMBL" id="CP036282">
    <property type="protein sequence ID" value="QDL55746.1"/>
    <property type="molecule type" value="Genomic_DNA"/>
</dbReference>
<dbReference type="RefSeq" id="WP_142812900.1">
    <property type="nucleotide sequence ID" value="NZ_CP036282.1"/>
</dbReference>
<protein>
    <submittedName>
        <fullName evidence="3">Porin</fullName>
    </submittedName>
</protein>
<feature type="chain" id="PRO_5021878289" evidence="1">
    <location>
        <begin position="20"/>
        <end position="384"/>
    </location>
</feature>
<evidence type="ECO:0000256" key="1">
    <source>
        <dbReference type="SAM" id="SignalP"/>
    </source>
</evidence>
<dbReference type="SUPFAM" id="SSF56935">
    <property type="entry name" value="Porins"/>
    <property type="match status" value="1"/>
</dbReference>
<reference evidence="4" key="2">
    <citation type="journal article" date="2020" name="Int. J. Syst. Evol. Microbiol.">
        <title>Genomic insights into a novel species Rhodoferax aquaticus sp. nov., isolated from freshwater.</title>
        <authorList>
            <person name="Li T."/>
            <person name="Zhuo Y."/>
            <person name="Jin C.Z."/>
            <person name="Wu X."/>
            <person name="Ko S.R."/>
            <person name="Jin F.J."/>
            <person name="Ahn C.Y."/>
            <person name="Oh H.M."/>
            <person name="Lee H.G."/>
            <person name="Jin L."/>
        </authorList>
    </citation>
    <scope>NUCLEOTIDE SEQUENCE [LARGE SCALE GENOMIC DNA]</scope>
    <source>
        <strain evidence="4">Gr-4</strain>
    </source>
</reference>